<dbReference type="SUPFAM" id="SSF53639">
    <property type="entry name" value="AraD/HMP-PK domain-like"/>
    <property type="match status" value="1"/>
</dbReference>
<dbReference type="AlphaFoldDB" id="A0A318HEL7"/>
<dbReference type="InterPro" id="IPR051017">
    <property type="entry name" value="Aldolase-II_Adducin_sf"/>
</dbReference>
<dbReference type="InterPro" id="IPR036409">
    <property type="entry name" value="Aldolase_II/adducin_N_sf"/>
</dbReference>
<dbReference type="SMART" id="SM01007">
    <property type="entry name" value="Aldolase_II"/>
    <property type="match status" value="1"/>
</dbReference>
<dbReference type="Gene3D" id="3.40.225.10">
    <property type="entry name" value="Class II aldolase/adducin N-terminal domain"/>
    <property type="match status" value="1"/>
</dbReference>
<dbReference type="InterPro" id="IPR001303">
    <property type="entry name" value="Aldolase_II/adducin_N"/>
</dbReference>
<keyword evidence="4" id="KW-1185">Reference proteome</keyword>
<reference evidence="3 4" key="2">
    <citation type="submission" date="2018-06" db="EMBL/GenBank/DDBJ databases">
        <title>Sequencing of bacterial isolates from soil warming experiment in Harvard Forest, Massachusetts, USA.</title>
        <authorList>
            <person name="Deangelis K.PhD."/>
        </authorList>
    </citation>
    <scope>NUCLEOTIDE SEQUENCE [LARGE SCALE GENOMIC DNA]</scope>
    <source>
        <strain evidence="3 4">GAS496</strain>
    </source>
</reference>
<gene>
    <name evidence="3" type="ORF">C8E89_111193</name>
</gene>
<dbReference type="GO" id="GO:0005856">
    <property type="term" value="C:cytoskeleton"/>
    <property type="evidence" value="ECO:0007669"/>
    <property type="project" value="TreeGrafter"/>
</dbReference>
<evidence type="ECO:0000313" key="3">
    <source>
        <dbReference type="EMBL" id="PXX07409.1"/>
    </source>
</evidence>
<reference evidence="4" key="1">
    <citation type="submission" date="2018-05" db="EMBL/GenBank/DDBJ databases">
        <authorList>
            <person name="Deangelis K."/>
            <person name="Huntemann M."/>
            <person name="Clum A."/>
            <person name="Pillay M."/>
            <person name="Palaniappan K."/>
            <person name="Varghese N."/>
            <person name="Mikhailova N."/>
            <person name="Stamatis D."/>
            <person name="Reddy T."/>
            <person name="Daum C."/>
            <person name="Shapiro N."/>
            <person name="Ivanova N."/>
            <person name="Kyrpides N."/>
            <person name="Woyke T."/>
        </authorList>
    </citation>
    <scope>NUCLEOTIDE SEQUENCE [LARGE SCALE GENOMIC DNA]</scope>
    <source>
        <strain evidence="4">GAS496</strain>
    </source>
</reference>
<name>A0A318HEL7_9MYCO</name>
<dbReference type="Pfam" id="PF00596">
    <property type="entry name" value="Aldolase_II"/>
    <property type="match status" value="1"/>
</dbReference>
<dbReference type="PANTHER" id="PTHR10672:SF3">
    <property type="entry name" value="PROTEIN HU-LI TAI SHAO"/>
    <property type="match status" value="1"/>
</dbReference>
<comment type="caution">
    <text evidence="3">The sequence shown here is derived from an EMBL/GenBank/DDBJ whole genome shotgun (WGS) entry which is preliminary data.</text>
</comment>
<sequence length="257" mass="28260">MTDADTNRPTAMRAMVVTKPIAPALPELTAAQELALLCRCLFAEGYDDHLAGHITYKQADGTFLVNPFGLTWDEVTASDVMTMDADGKEISGPWTITPAITLHVELHRVRDDIAVAIHNQSRWGTVWADIGRAPEIYDQTGALYHGRVAVYDEYWGTVDDASNARAVAKAIGEANIGLLANHGVVVLGADVQQAYLRAMSFEWRSRQAWRIAAAGGGVPMNRDAARTYGEFFNSHQFTGLFEAMARRELRRDPAVLN</sequence>
<organism evidence="3 4">
    <name type="scientific">Mycolicibacterium moriokaense</name>
    <dbReference type="NCBI Taxonomy" id="39691"/>
    <lineage>
        <taxon>Bacteria</taxon>
        <taxon>Bacillati</taxon>
        <taxon>Actinomycetota</taxon>
        <taxon>Actinomycetes</taxon>
        <taxon>Mycobacteriales</taxon>
        <taxon>Mycobacteriaceae</taxon>
        <taxon>Mycolicibacterium</taxon>
    </lineage>
</organism>
<comment type="similarity">
    <text evidence="1">Belongs to the aldolase class II family.</text>
</comment>
<feature type="domain" description="Class II aldolase/adducin N-terminal" evidence="2">
    <location>
        <begin position="32"/>
        <end position="209"/>
    </location>
</feature>
<dbReference type="RefSeq" id="WP_220032491.1">
    <property type="nucleotide sequence ID" value="NZ_QJJU01000011.1"/>
</dbReference>
<protein>
    <submittedName>
        <fullName evidence="3">Ribulose-5-phosphate 4-epimerase/fuculose-1-phosphate aldolase</fullName>
    </submittedName>
</protein>
<dbReference type="GO" id="GO:0051015">
    <property type="term" value="F:actin filament binding"/>
    <property type="evidence" value="ECO:0007669"/>
    <property type="project" value="TreeGrafter"/>
</dbReference>
<accession>A0A318HEL7</accession>
<dbReference type="PANTHER" id="PTHR10672">
    <property type="entry name" value="ADDUCIN"/>
    <property type="match status" value="1"/>
</dbReference>
<evidence type="ECO:0000313" key="4">
    <source>
        <dbReference type="Proteomes" id="UP000247781"/>
    </source>
</evidence>
<evidence type="ECO:0000256" key="1">
    <source>
        <dbReference type="ARBA" id="ARBA00037961"/>
    </source>
</evidence>
<evidence type="ECO:0000259" key="2">
    <source>
        <dbReference type="SMART" id="SM01007"/>
    </source>
</evidence>
<proteinExistence type="inferred from homology"/>
<dbReference type="Proteomes" id="UP000247781">
    <property type="component" value="Unassembled WGS sequence"/>
</dbReference>
<dbReference type="EMBL" id="QJJU01000011">
    <property type="protein sequence ID" value="PXX07409.1"/>
    <property type="molecule type" value="Genomic_DNA"/>
</dbReference>